<dbReference type="Proteomes" id="UP000216444">
    <property type="component" value="Unassembled WGS sequence"/>
</dbReference>
<evidence type="ECO:0000256" key="1">
    <source>
        <dbReference type="SAM" id="Phobius"/>
    </source>
</evidence>
<keyword evidence="1" id="KW-0472">Membrane</keyword>
<comment type="caution">
    <text evidence="2">The sequence shown here is derived from an EMBL/GenBank/DDBJ whole genome shotgun (WGS) entry which is preliminary data.</text>
</comment>
<feature type="transmembrane region" description="Helical" evidence="1">
    <location>
        <begin position="155"/>
        <end position="177"/>
    </location>
</feature>
<reference evidence="2 3" key="1">
    <citation type="journal article" date="2017" name="BMC Genomics">
        <title>Comparative genomic and phylogenomic analyses of the Bifidobacteriaceae family.</title>
        <authorList>
            <person name="Lugli G.A."/>
            <person name="Milani C."/>
            <person name="Turroni F."/>
            <person name="Duranti S."/>
            <person name="Mancabelli L."/>
            <person name="Mangifesta M."/>
            <person name="Ferrario C."/>
            <person name="Modesto M."/>
            <person name="Mattarelli P."/>
            <person name="Jiri K."/>
            <person name="van Sinderen D."/>
            <person name="Ventura M."/>
        </authorList>
    </citation>
    <scope>NUCLEOTIDE SEQUENCE [LARGE SCALE GENOMIC DNA]</scope>
    <source>
        <strain evidence="2 3">DSM 100201</strain>
    </source>
</reference>
<gene>
    <name evidence="2" type="ORF">BTIS_0933</name>
</gene>
<organism evidence="2 3">
    <name type="scientific">Bifidobacterium tissieri</name>
    <dbReference type="NCBI Taxonomy" id="1630162"/>
    <lineage>
        <taxon>Bacteria</taxon>
        <taxon>Bacillati</taxon>
        <taxon>Actinomycetota</taxon>
        <taxon>Actinomycetes</taxon>
        <taxon>Bifidobacteriales</taxon>
        <taxon>Bifidobacteriaceae</taxon>
        <taxon>Bifidobacterium</taxon>
    </lineage>
</organism>
<feature type="transmembrane region" description="Helical" evidence="1">
    <location>
        <begin position="183"/>
        <end position="202"/>
    </location>
</feature>
<keyword evidence="1" id="KW-1133">Transmembrane helix</keyword>
<dbReference type="RefSeq" id="WP_140557466.1">
    <property type="nucleotide sequence ID" value="NZ_MWWV01000005.1"/>
</dbReference>
<keyword evidence="1" id="KW-0812">Transmembrane</keyword>
<dbReference type="AlphaFoldDB" id="A0A261FGF5"/>
<sequence length="234" mass="24812">MMPVIAGVMIGVVTWMACAAGADRAERLSGLSPSPARPSSRIGIVAVLSSITAFVRNGGTVVESFEELAGRSYPSPTITVDRAMEVFDAKRGDDETSDRAWQVAVDVTMACRVSELLGCETARCLSAVSAAYRRECLMEAARSQALAMPESTMKLLAVLPVVTVVLGEIMGASPLTFLFGSPYGWACLLGGLTCYGIGLLWIDALAEPLRGHGAASRKDVRGTVRKPARERDLS</sequence>
<evidence type="ECO:0000313" key="2">
    <source>
        <dbReference type="EMBL" id="OZG58085.1"/>
    </source>
</evidence>
<proteinExistence type="predicted"/>
<keyword evidence="3" id="KW-1185">Reference proteome</keyword>
<protein>
    <submittedName>
        <fullName evidence="2">Pilus assembly protein</fullName>
    </submittedName>
</protein>
<accession>A0A261FGF5</accession>
<evidence type="ECO:0000313" key="3">
    <source>
        <dbReference type="Proteomes" id="UP000216444"/>
    </source>
</evidence>
<dbReference type="EMBL" id="MWWV01000005">
    <property type="protein sequence ID" value="OZG58085.1"/>
    <property type="molecule type" value="Genomic_DNA"/>
</dbReference>
<name>A0A261FGF5_9BIFI</name>